<dbReference type="Proteomes" id="UP000188879">
    <property type="component" value="Unassembled WGS sequence"/>
</dbReference>
<accession>A0A1V2GUF4</accession>
<dbReference type="OrthoDB" id="9787920at2"/>
<name>A0A1V2GUF4_9PROT</name>
<dbReference type="EMBL" id="MLCO01000360">
    <property type="protein sequence ID" value="ONG45207.1"/>
    <property type="molecule type" value="Genomic_DNA"/>
</dbReference>
<comment type="caution">
    <text evidence="2">The sequence shown here is derived from an EMBL/GenBank/DDBJ whole genome shotgun (WGS) entry which is preliminary data.</text>
</comment>
<dbReference type="InterPro" id="IPR000182">
    <property type="entry name" value="GNAT_dom"/>
</dbReference>
<dbReference type="Gene3D" id="3.40.630.30">
    <property type="match status" value="1"/>
</dbReference>
<dbReference type="GO" id="GO:0016747">
    <property type="term" value="F:acyltransferase activity, transferring groups other than amino-acyl groups"/>
    <property type="evidence" value="ECO:0007669"/>
    <property type="project" value="InterPro"/>
</dbReference>
<feature type="domain" description="N-acetyltransferase" evidence="1">
    <location>
        <begin position="1"/>
        <end position="139"/>
    </location>
</feature>
<keyword evidence="3" id="KW-1185">Reference proteome</keyword>
<gene>
    <name evidence="2" type="ORF">BKE38_26715</name>
</gene>
<sequence length="139" mass="15206">MSDFEVSDDADPAIRGAILEGLLAYNRSKVGAPGTRPLHVVVRDPDSGIVVGGLTGRTDKGWLFIELFNLPEELRGGGLGARLLAAAEDEARARGCNGVWLDSYSFQAPDFYRKQGYVEFGAVPDNPTGHTRFFFLKRF</sequence>
<evidence type="ECO:0000313" key="2">
    <source>
        <dbReference type="EMBL" id="ONG45207.1"/>
    </source>
</evidence>
<evidence type="ECO:0000313" key="3">
    <source>
        <dbReference type="Proteomes" id="UP000188879"/>
    </source>
</evidence>
<organism evidence="2 3">
    <name type="scientific">Teichococcus deserti</name>
    <dbReference type="NCBI Taxonomy" id="1817963"/>
    <lineage>
        <taxon>Bacteria</taxon>
        <taxon>Pseudomonadati</taxon>
        <taxon>Pseudomonadota</taxon>
        <taxon>Alphaproteobacteria</taxon>
        <taxon>Acetobacterales</taxon>
        <taxon>Roseomonadaceae</taxon>
        <taxon>Roseomonas</taxon>
    </lineage>
</organism>
<dbReference type="PROSITE" id="PS51186">
    <property type="entry name" value="GNAT"/>
    <property type="match status" value="1"/>
</dbReference>
<dbReference type="Pfam" id="PF00583">
    <property type="entry name" value="Acetyltransf_1"/>
    <property type="match status" value="1"/>
</dbReference>
<protein>
    <submittedName>
        <fullName evidence="2">GNAT family N-acetyltransferase</fullName>
    </submittedName>
</protein>
<dbReference type="AlphaFoldDB" id="A0A1V2GUF4"/>
<proteinExistence type="predicted"/>
<reference evidence="2 3" key="1">
    <citation type="submission" date="2016-10" db="EMBL/GenBank/DDBJ databases">
        <title>Draft Genome sequence of Roseomonas sp. strain M3.</title>
        <authorList>
            <person name="Subhash Y."/>
            <person name="Lee S."/>
        </authorList>
    </citation>
    <scope>NUCLEOTIDE SEQUENCE [LARGE SCALE GENOMIC DNA]</scope>
    <source>
        <strain evidence="2 3">M3</strain>
    </source>
</reference>
<dbReference type="RefSeq" id="WP_076960302.1">
    <property type="nucleotide sequence ID" value="NZ_MLCO01000360.1"/>
</dbReference>
<dbReference type="SUPFAM" id="SSF55729">
    <property type="entry name" value="Acyl-CoA N-acyltransferases (Nat)"/>
    <property type="match status" value="1"/>
</dbReference>
<keyword evidence="2" id="KW-0808">Transferase</keyword>
<dbReference type="InterPro" id="IPR016181">
    <property type="entry name" value="Acyl_CoA_acyltransferase"/>
</dbReference>
<evidence type="ECO:0000259" key="1">
    <source>
        <dbReference type="PROSITE" id="PS51186"/>
    </source>
</evidence>